<dbReference type="EMBL" id="AP026709">
    <property type="protein sequence ID" value="BDQ37062.1"/>
    <property type="molecule type" value="Genomic_DNA"/>
</dbReference>
<dbReference type="Proteomes" id="UP001317742">
    <property type="component" value="Chromosome"/>
</dbReference>
<evidence type="ECO:0000313" key="2">
    <source>
        <dbReference type="Proteomes" id="UP001317742"/>
    </source>
</evidence>
<protein>
    <submittedName>
        <fullName evidence="1">Uncharacterized protein</fullName>
    </submittedName>
</protein>
<gene>
    <name evidence="1" type="ORF">SYK_14220</name>
</gene>
<keyword evidence="2" id="KW-1185">Reference proteome</keyword>
<name>A0ABM8B048_9BACT</name>
<organism evidence="1 2">
    <name type="scientific">Pseudodesulfovibrio nedwellii</name>
    <dbReference type="NCBI Taxonomy" id="2973072"/>
    <lineage>
        <taxon>Bacteria</taxon>
        <taxon>Pseudomonadati</taxon>
        <taxon>Thermodesulfobacteriota</taxon>
        <taxon>Desulfovibrionia</taxon>
        <taxon>Desulfovibrionales</taxon>
        <taxon>Desulfovibrionaceae</taxon>
    </lineage>
</organism>
<proteinExistence type="predicted"/>
<accession>A0ABM8B048</accession>
<evidence type="ECO:0000313" key="1">
    <source>
        <dbReference type="EMBL" id="BDQ37062.1"/>
    </source>
</evidence>
<sequence length="90" mass="10583">MASDIYEDTIYGQILPVDWNNDAVTGLILLVDGEEEFIIENDDNGERLTDHIDKWVTAQGIVEETDDEYRIRIRNFKVDDELDYDNDDKW</sequence>
<reference evidence="1 2" key="1">
    <citation type="submission" date="2022-08" db="EMBL/GenBank/DDBJ databases">
        <title>Genome Sequence of the sulphate-reducing bacterium, Pseudodesulfovibrio sp. SYK.</title>
        <authorList>
            <person name="Kondo R."/>
            <person name="Kataoka T."/>
        </authorList>
    </citation>
    <scope>NUCLEOTIDE SEQUENCE [LARGE SCALE GENOMIC DNA]</scope>
    <source>
        <strain evidence="1 2">SYK</strain>
    </source>
</reference>
<dbReference type="RefSeq" id="WP_281762928.1">
    <property type="nucleotide sequence ID" value="NZ_AP026709.1"/>
</dbReference>